<proteinExistence type="predicted"/>
<sequence length="225" mass="25771">MRMQRVPINAIHIEDQSVASLGGLKRLRINLNKSIVFGINMSQSNLQVGFDAWMYSLFLAFNVPRISTSLASRIEKMQGDFLWSRPRKGDPRFDAWDEQDSMIMTWLWNSMMPEISDTCMFLTTAKDIWDAVHQAYSKALDAWLWFPTWKVIRRQTLLIIKGLIDQGFQIVIIGITYGALIANRQNIHGRNVGNSMASHPHLAESGVTMEGSRRIMGKYTCLLFN</sequence>
<name>A0A438I0I3_VITVI</name>
<dbReference type="Proteomes" id="UP000288805">
    <property type="component" value="Unassembled WGS sequence"/>
</dbReference>
<gene>
    <name evidence="1" type="ORF">CK203_036786</name>
</gene>
<protein>
    <submittedName>
        <fullName evidence="1">Uncharacterized protein</fullName>
    </submittedName>
</protein>
<evidence type="ECO:0000313" key="1">
    <source>
        <dbReference type="EMBL" id="RVW90229.1"/>
    </source>
</evidence>
<accession>A0A438I0I3</accession>
<dbReference type="AlphaFoldDB" id="A0A438I0I3"/>
<evidence type="ECO:0000313" key="2">
    <source>
        <dbReference type="Proteomes" id="UP000288805"/>
    </source>
</evidence>
<reference evidence="1 2" key="1">
    <citation type="journal article" date="2018" name="PLoS Genet.">
        <title>Population sequencing reveals clonal diversity and ancestral inbreeding in the grapevine cultivar Chardonnay.</title>
        <authorList>
            <person name="Roach M.J."/>
            <person name="Johnson D.L."/>
            <person name="Bohlmann J."/>
            <person name="van Vuuren H.J."/>
            <person name="Jones S.J."/>
            <person name="Pretorius I.S."/>
            <person name="Schmidt S.A."/>
            <person name="Borneman A.R."/>
        </authorList>
    </citation>
    <scope>NUCLEOTIDE SEQUENCE [LARGE SCALE GENOMIC DNA]</scope>
    <source>
        <strain evidence="2">cv. Chardonnay</strain>
        <tissue evidence="1">Leaf</tissue>
    </source>
</reference>
<comment type="caution">
    <text evidence="1">The sequence shown here is derived from an EMBL/GenBank/DDBJ whole genome shotgun (WGS) entry which is preliminary data.</text>
</comment>
<dbReference type="EMBL" id="QGNW01000156">
    <property type="protein sequence ID" value="RVW90229.1"/>
    <property type="molecule type" value="Genomic_DNA"/>
</dbReference>
<organism evidence="1 2">
    <name type="scientific">Vitis vinifera</name>
    <name type="common">Grape</name>
    <dbReference type="NCBI Taxonomy" id="29760"/>
    <lineage>
        <taxon>Eukaryota</taxon>
        <taxon>Viridiplantae</taxon>
        <taxon>Streptophyta</taxon>
        <taxon>Embryophyta</taxon>
        <taxon>Tracheophyta</taxon>
        <taxon>Spermatophyta</taxon>
        <taxon>Magnoliopsida</taxon>
        <taxon>eudicotyledons</taxon>
        <taxon>Gunneridae</taxon>
        <taxon>Pentapetalae</taxon>
        <taxon>rosids</taxon>
        <taxon>Vitales</taxon>
        <taxon>Vitaceae</taxon>
        <taxon>Viteae</taxon>
        <taxon>Vitis</taxon>
    </lineage>
</organism>